<proteinExistence type="predicted"/>
<name>A0ABY9IFC5_9ACTN</name>
<keyword evidence="2" id="KW-1185">Reference proteome</keyword>
<accession>A0ABY9IFC5</accession>
<gene>
    <name evidence="1" type="ORF">P8A22_38150</name>
</gene>
<keyword evidence="1" id="KW-0614">Plasmid</keyword>
<reference evidence="1 2" key="1">
    <citation type="submission" date="2023-03" db="EMBL/GenBank/DDBJ databases">
        <title>Isolation and description of six Streptomyces strains from soil environments, able to metabolize different microbial glucans.</title>
        <authorList>
            <person name="Widen T."/>
            <person name="Larsbrink J."/>
        </authorList>
    </citation>
    <scope>NUCLEOTIDE SEQUENCE [LARGE SCALE GENOMIC DNA]</scope>
    <source>
        <strain evidence="1 2">Mut2</strain>
        <plasmid evidence="1 2">unnamed1</plasmid>
    </source>
</reference>
<dbReference type="EMBL" id="CP120993">
    <property type="protein sequence ID" value="WLQ45647.1"/>
    <property type="molecule type" value="Genomic_DNA"/>
</dbReference>
<dbReference type="RefSeq" id="WP_306092793.1">
    <property type="nucleotide sequence ID" value="NZ_CP120993.1"/>
</dbReference>
<organism evidence="1 2">
    <name type="scientific">Streptomyces laculatispora</name>
    <dbReference type="NCBI Taxonomy" id="887464"/>
    <lineage>
        <taxon>Bacteria</taxon>
        <taxon>Bacillati</taxon>
        <taxon>Actinomycetota</taxon>
        <taxon>Actinomycetes</taxon>
        <taxon>Kitasatosporales</taxon>
        <taxon>Streptomycetaceae</taxon>
        <taxon>Streptomyces</taxon>
    </lineage>
</organism>
<evidence type="ECO:0000313" key="2">
    <source>
        <dbReference type="Proteomes" id="UP001229952"/>
    </source>
</evidence>
<geneLocation type="plasmid" evidence="1 2">
    <name>unnamed1</name>
</geneLocation>
<evidence type="ECO:0000313" key="1">
    <source>
        <dbReference type="EMBL" id="WLQ45647.1"/>
    </source>
</evidence>
<sequence>MTAHERLPGIKKLAAEISQVRTQGKNTVRKSANFLHSNAERISQYGSIEDLAAAELDEDALARASAFHLTSIRAELARELWSRRFFLGPEVLDRLLYRAVAIDRAEDPVLRCLEIVRDRQLARPGMVVFPVHSFGLLAGGLLRFRTTRSWIFSPAGSGIALFPQTNRWSRTRETLDAIRSVLGVRKRLPLELLEHWRRSRPVGWLEKNPIMVIAISTAPGSYYDTEPLVLGRLRAASALACLLAAVQPPNDMRSGYLFSSARVNNQETLDIHHYLNLFDSPADRRALDGDCVPIGLRKAALAEISELNIEIDPRYWTRRRDFAEAAREAVDAVYDGYMRHAMLRRAAAKPDGLSKAYTKLHDSLAYFRRSFHESDEGWSQIVSLAVAFEMMLTDGANTGAIAAKLQRRTRLLLRGQPGVLGYAQAVHDLYKQRNSVVHAGVVTSGVDLAQVRRCFALCFVELARRSVLTAPSTEEPMRVLIGDTD</sequence>
<protein>
    <submittedName>
        <fullName evidence="1">HEPN domain-containing protein</fullName>
    </submittedName>
</protein>
<dbReference type="Proteomes" id="UP001229952">
    <property type="component" value="Plasmid unnamed1"/>
</dbReference>